<dbReference type="EMBL" id="ATDP01000078">
    <property type="protein sequence ID" value="EQB16273.1"/>
    <property type="molecule type" value="Genomic_DNA"/>
</dbReference>
<feature type="region of interest" description="Disordered" evidence="1">
    <location>
        <begin position="24"/>
        <end position="94"/>
    </location>
</feature>
<organism evidence="2 3">
    <name type="scientific">Sphingobium lactosutens DS20</name>
    <dbReference type="NCBI Taxonomy" id="1331060"/>
    <lineage>
        <taxon>Bacteria</taxon>
        <taxon>Pseudomonadati</taxon>
        <taxon>Pseudomonadota</taxon>
        <taxon>Alphaproteobacteria</taxon>
        <taxon>Sphingomonadales</taxon>
        <taxon>Sphingomonadaceae</taxon>
        <taxon>Sphingobium</taxon>
    </lineage>
</organism>
<gene>
    <name evidence="2" type="ORF">RLDS_08875</name>
</gene>
<dbReference type="Proteomes" id="UP000015531">
    <property type="component" value="Unassembled WGS sequence"/>
</dbReference>
<evidence type="ECO:0000313" key="2">
    <source>
        <dbReference type="EMBL" id="EQB16273.1"/>
    </source>
</evidence>
<keyword evidence="3" id="KW-1185">Reference proteome</keyword>
<dbReference type="AlphaFoldDB" id="T0HVU5"/>
<proteinExistence type="predicted"/>
<protein>
    <submittedName>
        <fullName evidence="2">Uncharacterized protein</fullName>
    </submittedName>
</protein>
<evidence type="ECO:0000256" key="1">
    <source>
        <dbReference type="SAM" id="MobiDB-lite"/>
    </source>
</evidence>
<evidence type="ECO:0000313" key="3">
    <source>
        <dbReference type="Proteomes" id="UP000015531"/>
    </source>
</evidence>
<name>T0HVU5_9SPHN</name>
<feature type="compositionally biased region" description="Basic and acidic residues" evidence="1">
    <location>
        <begin position="77"/>
        <end position="94"/>
    </location>
</feature>
<sequence>MDKSLLFALGVGVMIVAAVDQGGESEAGGTVTEAGQDDPQHLVPQGSGAAGMGWSVDADRADTGPAALPPPVNPIPRAEDLGGKVISDRFQADG</sequence>
<dbReference type="PATRIC" id="fig|1331060.3.peg.1691"/>
<accession>T0HVU5</accession>
<dbReference type="OrthoDB" id="9848392at2"/>
<dbReference type="RefSeq" id="WP_021225575.1">
    <property type="nucleotide sequence ID" value="NZ_ATDP01000078.1"/>
</dbReference>
<reference evidence="2 3" key="1">
    <citation type="journal article" date="2013" name="Genome Announc.">
        <title>Draft Genome Sequence of Sphingobium lactosutens Strain DS20T, Isolated from a Hexachlorocyclohexane Dumpsite.</title>
        <authorList>
            <person name="Kumar R."/>
            <person name="Dwivedi V."/>
            <person name="Negi V."/>
            <person name="Khurana J.P."/>
            <person name="Lal R."/>
        </authorList>
    </citation>
    <scope>NUCLEOTIDE SEQUENCE [LARGE SCALE GENOMIC DNA]</scope>
    <source>
        <strain evidence="2 3">DS20</strain>
    </source>
</reference>
<comment type="caution">
    <text evidence="2">The sequence shown here is derived from an EMBL/GenBank/DDBJ whole genome shotgun (WGS) entry which is preliminary data.</text>
</comment>